<dbReference type="SUPFAM" id="SSF53807">
    <property type="entry name" value="Helical backbone' metal receptor"/>
    <property type="match status" value="1"/>
</dbReference>
<dbReference type="Pfam" id="PF01497">
    <property type="entry name" value="Peripla_BP_2"/>
    <property type="match status" value="1"/>
</dbReference>
<comment type="caution">
    <text evidence="8">The sequence shown here is derived from an EMBL/GenBank/DDBJ whole genome shotgun (WGS) entry which is preliminary data.</text>
</comment>
<reference evidence="8 9" key="1">
    <citation type="submission" date="2014-01" db="EMBL/GenBank/DDBJ databases">
        <title>Interspecies Systems Biology Uncovers Metabolites Affecting C. elegans Gene Expression and Life History Traits.</title>
        <authorList>
            <person name="Watson E."/>
            <person name="Macneil L.T."/>
            <person name="Ritter A.D."/>
            <person name="Yilmaz L.S."/>
            <person name="Rosebrock A.P."/>
            <person name="Caudy A.A."/>
            <person name="Walhout A.J."/>
        </authorList>
    </citation>
    <scope>NUCLEOTIDE SEQUENCE [LARGE SCALE GENOMIC DNA]</scope>
    <source>
        <strain evidence="8 9">DA1877</strain>
    </source>
</reference>
<dbReference type="GO" id="GO:1901678">
    <property type="term" value="P:iron coordination entity transport"/>
    <property type="evidence" value="ECO:0007669"/>
    <property type="project" value="UniProtKB-ARBA"/>
</dbReference>
<dbReference type="InterPro" id="IPR002491">
    <property type="entry name" value="ABC_transptr_periplasmic_BD"/>
</dbReference>
<evidence type="ECO:0000256" key="3">
    <source>
        <dbReference type="ARBA" id="ARBA00022448"/>
    </source>
</evidence>
<dbReference type="CDD" id="cd01140">
    <property type="entry name" value="FatB"/>
    <property type="match status" value="1"/>
</dbReference>
<dbReference type="Proteomes" id="UP000020766">
    <property type="component" value="Unassembled WGS sequence"/>
</dbReference>
<organism evidence="8 9">
    <name type="scientific">Comamonas aquatica DA1877</name>
    <dbReference type="NCBI Taxonomy" id="1457173"/>
    <lineage>
        <taxon>Bacteria</taxon>
        <taxon>Pseudomonadati</taxon>
        <taxon>Pseudomonadota</taxon>
        <taxon>Betaproteobacteria</taxon>
        <taxon>Burkholderiales</taxon>
        <taxon>Comamonadaceae</taxon>
        <taxon>Comamonas</taxon>
    </lineage>
</organism>
<sequence length="310" mass="33804">MMNGLLTRRHVLGGLGVLVTMPWAVAQAAETLKVQDNTGEVRVPRRPKTVLVFDLGALDIIQSLGGEVQGVPNQAVPELLRKYRDSAKYPQIGSLFEPDYEKVKALKPDLIIAGNRTLPKIDELKKFGPVLDVTIDNQNQMAHVYRNIRSIAAIYGVPEKGEQQIQSIEAAIAGLKAKAAGKGGALFLMTNGGKLSVYGPGSRFDMLYSVFGISPTKDKIEVSKHGQAVSFEYLLKANPDWLLVLDRDAAIGKDGDAAKKLLDNKLVHATKAWRQQRVVYLNAANWYTLSNAGPAALKENLKQLSDAFSA</sequence>
<feature type="chain" id="PRO_5001473380" evidence="6">
    <location>
        <begin position="29"/>
        <end position="310"/>
    </location>
</feature>
<keyword evidence="4" id="KW-0408">Iron</keyword>
<proteinExistence type="inferred from homology"/>
<dbReference type="PROSITE" id="PS50983">
    <property type="entry name" value="FE_B12_PBP"/>
    <property type="match status" value="1"/>
</dbReference>
<dbReference type="Gene3D" id="3.40.50.1980">
    <property type="entry name" value="Nitrogenase molybdenum iron protein domain"/>
    <property type="match status" value="2"/>
</dbReference>
<evidence type="ECO:0000313" key="8">
    <source>
        <dbReference type="EMBL" id="EXU79955.1"/>
    </source>
</evidence>
<evidence type="ECO:0000259" key="7">
    <source>
        <dbReference type="PROSITE" id="PS50983"/>
    </source>
</evidence>
<evidence type="ECO:0000313" key="9">
    <source>
        <dbReference type="Proteomes" id="UP000020766"/>
    </source>
</evidence>
<accession>A0A014P1A7</accession>
<comment type="similarity">
    <text evidence="2">Belongs to the bacterial solute-binding protein 8 family.</text>
</comment>
<dbReference type="InterPro" id="IPR033870">
    <property type="entry name" value="FatB"/>
</dbReference>
<keyword evidence="9" id="KW-1185">Reference proteome</keyword>
<dbReference type="PANTHER" id="PTHR30532">
    <property type="entry name" value="IRON III DICITRATE-BINDING PERIPLASMIC PROTEIN"/>
    <property type="match status" value="1"/>
</dbReference>
<evidence type="ECO:0000256" key="5">
    <source>
        <dbReference type="ARBA" id="ARBA00022729"/>
    </source>
</evidence>
<dbReference type="PANTHER" id="PTHR30532:SF28">
    <property type="entry name" value="PETROBACTIN-BINDING PROTEIN YCLQ"/>
    <property type="match status" value="1"/>
</dbReference>
<name>A0A014P1A7_9BURK</name>
<keyword evidence="4" id="KW-0406">Ion transport</keyword>
<evidence type="ECO:0000256" key="4">
    <source>
        <dbReference type="ARBA" id="ARBA00022496"/>
    </source>
</evidence>
<dbReference type="InterPro" id="IPR051313">
    <property type="entry name" value="Bact_iron-sidero_bind"/>
</dbReference>
<protein>
    <submittedName>
        <fullName evidence="8">Iron ABC transporter substrate-binding protein</fullName>
    </submittedName>
</protein>
<gene>
    <name evidence="8" type="ORF">AX13_02320</name>
</gene>
<keyword evidence="4" id="KW-0410">Iron transport</keyword>
<feature type="signal peptide" evidence="6">
    <location>
        <begin position="1"/>
        <end position="28"/>
    </location>
</feature>
<dbReference type="PATRIC" id="fig|1457173.3.peg.2135"/>
<dbReference type="STRING" id="225991.MA05_03075"/>
<dbReference type="AlphaFoldDB" id="A0A014P1A7"/>
<evidence type="ECO:0000256" key="2">
    <source>
        <dbReference type="ARBA" id="ARBA00008814"/>
    </source>
</evidence>
<evidence type="ECO:0000256" key="6">
    <source>
        <dbReference type="SAM" id="SignalP"/>
    </source>
</evidence>
<feature type="domain" description="Fe/B12 periplasmic-binding" evidence="7">
    <location>
        <begin position="49"/>
        <end position="310"/>
    </location>
</feature>
<dbReference type="GO" id="GO:0030288">
    <property type="term" value="C:outer membrane-bounded periplasmic space"/>
    <property type="evidence" value="ECO:0007669"/>
    <property type="project" value="TreeGrafter"/>
</dbReference>
<comment type="subcellular location">
    <subcellularLocation>
        <location evidence="1">Cell envelope</location>
    </subcellularLocation>
</comment>
<keyword evidence="5 6" id="KW-0732">Signal</keyword>
<evidence type="ECO:0000256" key="1">
    <source>
        <dbReference type="ARBA" id="ARBA00004196"/>
    </source>
</evidence>
<dbReference type="EMBL" id="JBOK01000011">
    <property type="protein sequence ID" value="EXU79955.1"/>
    <property type="molecule type" value="Genomic_DNA"/>
</dbReference>
<keyword evidence="3" id="KW-0813">Transport</keyword>